<reference evidence="13" key="1">
    <citation type="submission" date="2016-10" db="EMBL/GenBank/DDBJ databases">
        <authorList>
            <person name="Varghese N."/>
            <person name="Submissions S."/>
        </authorList>
    </citation>
    <scope>NUCLEOTIDE SEQUENCE [LARGE SCALE GENOMIC DNA]</scope>
    <source>
        <strain evidence="13">CGMCC 1.8895</strain>
    </source>
</reference>
<keyword evidence="7 10" id="KW-0067">ATP-binding</keyword>
<comment type="similarity">
    <text evidence="3 10">Belongs to the IPP transferase family.</text>
</comment>
<comment type="subunit">
    <text evidence="10">Monomer.</text>
</comment>
<organism evidence="12 13">
    <name type="scientific">Lacicoccus qingdaonensis</name>
    <dbReference type="NCBI Taxonomy" id="576118"/>
    <lineage>
        <taxon>Bacteria</taxon>
        <taxon>Bacillati</taxon>
        <taxon>Bacillota</taxon>
        <taxon>Bacilli</taxon>
        <taxon>Bacillales</taxon>
        <taxon>Salinicoccaceae</taxon>
        <taxon>Lacicoccus</taxon>
    </lineage>
</organism>
<feature type="binding site" evidence="10">
    <location>
        <begin position="14"/>
        <end position="19"/>
    </location>
    <ligand>
        <name>substrate</name>
    </ligand>
</feature>
<dbReference type="OrthoDB" id="9776390at2"/>
<feature type="region of interest" description="Interaction with substrate tRNA" evidence="10">
    <location>
        <begin position="160"/>
        <end position="164"/>
    </location>
</feature>
<dbReference type="AlphaFoldDB" id="A0A1G9AD71"/>
<evidence type="ECO:0000256" key="10">
    <source>
        <dbReference type="HAMAP-Rule" id="MF_00185"/>
    </source>
</evidence>
<keyword evidence="6 10" id="KW-0547">Nucleotide-binding</keyword>
<dbReference type="Gene3D" id="3.40.50.300">
    <property type="entry name" value="P-loop containing nucleotide triphosphate hydrolases"/>
    <property type="match status" value="1"/>
</dbReference>
<feature type="domain" description="Guanylate kinase-like" evidence="11">
    <location>
        <begin position="5"/>
        <end position="215"/>
    </location>
</feature>
<dbReference type="PANTHER" id="PTHR11088">
    <property type="entry name" value="TRNA DIMETHYLALLYLTRANSFERASE"/>
    <property type="match status" value="1"/>
</dbReference>
<feature type="site" description="Interaction with substrate tRNA" evidence="10">
    <location>
        <position position="103"/>
    </location>
</feature>
<keyword evidence="13" id="KW-1185">Reference proteome</keyword>
<dbReference type="GO" id="GO:0006400">
    <property type="term" value="P:tRNA modification"/>
    <property type="evidence" value="ECO:0007669"/>
    <property type="project" value="TreeGrafter"/>
</dbReference>
<evidence type="ECO:0000256" key="1">
    <source>
        <dbReference type="ARBA" id="ARBA00001946"/>
    </source>
</evidence>
<feature type="binding site" evidence="10">
    <location>
        <begin position="12"/>
        <end position="19"/>
    </location>
    <ligand>
        <name>ATP</name>
        <dbReference type="ChEBI" id="CHEBI:30616"/>
    </ligand>
</feature>
<gene>
    <name evidence="10" type="primary">miaA</name>
    <name evidence="12" type="ORF">SAMN05216216_101214</name>
</gene>
<evidence type="ECO:0000256" key="5">
    <source>
        <dbReference type="ARBA" id="ARBA00022694"/>
    </source>
</evidence>
<evidence type="ECO:0000256" key="8">
    <source>
        <dbReference type="ARBA" id="ARBA00022842"/>
    </source>
</evidence>
<feature type="site" description="Interaction with substrate tRNA" evidence="10">
    <location>
        <position position="125"/>
    </location>
</feature>
<dbReference type="PANTHER" id="PTHR11088:SF60">
    <property type="entry name" value="TRNA DIMETHYLALLYLTRANSFERASE"/>
    <property type="match status" value="1"/>
</dbReference>
<feature type="region of interest" description="Interaction with substrate tRNA" evidence="10">
    <location>
        <begin position="37"/>
        <end position="40"/>
    </location>
</feature>
<dbReference type="EC" id="2.5.1.75" evidence="10"/>
<comment type="catalytic activity">
    <reaction evidence="9 10">
        <text>adenosine(37) in tRNA + dimethylallyl diphosphate = N(6)-dimethylallyladenosine(37) in tRNA + diphosphate</text>
        <dbReference type="Rhea" id="RHEA:26482"/>
        <dbReference type="Rhea" id="RHEA-COMP:10162"/>
        <dbReference type="Rhea" id="RHEA-COMP:10375"/>
        <dbReference type="ChEBI" id="CHEBI:33019"/>
        <dbReference type="ChEBI" id="CHEBI:57623"/>
        <dbReference type="ChEBI" id="CHEBI:74411"/>
        <dbReference type="ChEBI" id="CHEBI:74415"/>
        <dbReference type="EC" id="2.5.1.75"/>
    </reaction>
</comment>
<comment type="cofactor">
    <cofactor evidence="1 10">
        <name>Mg(2+)</name>
        <dbReference type="ChEBI" id="CHEBI:18420"/>
    </cofactor>
</comment>
<evidence type="ECO:0000256" key="6">
    <source>
        <dbReference type="ARBA" id="ARBA00022741"/>
    </source>
</evidence>
<comment type="caution">
    <text evidence="10">Lacks conserved residue(s) required for the propagation of feature annotation.</text>
</comment>
<proteinExistence type="inferred from homology"/>
<evidence type="ECO:0000256" key="7">
    <source>
        <dbReference type="ARBA" id="ARBA00022840"/>
    </source>
</evidence>
<evidence type="ECO:0000259" key="11">
    <source>
        <dbReference type="PROSITE" id="PS50052"/>
    </source>
</evidence>
<dbReference type="InterPro" id="IPR018022">
    <property type="entry name" value="IPT"/>
</dbReference>
<name>A0A1G9AD71_9BACL</name>
<evidence type="ECO:0000256" key="4">
    <source>
        <dbReference type="ARBA" id="ARBA00022679"/>
    </source>
</evidence>
<dbReference type="GO" id="GO:0052381">
    <property type="term" value="F:tRNA dimethylallyltransferase activity"/>
    <property type="evidence" value="ECO:0007669"/>
    <property type="project" value="UniProtKB-UniRule"/>
</dbReference>
<keyword evidence="5 10" id="KW-0819">tRNA processing</keyword>
<dbReference type="Proteomes" id="UP000199008">
    <property type="component" value="Unassembled WGS sequence"/>
</dbReference>
<dbReference type="InterPro" id="IPR039657">
    <property type="entry name" value="Dimethylallyltransferase"/>
</dbReference>
<evidence type="ECO:0000256" key="3">
    <source>
        <dbReference type="ARBA" id="ARBA00005842"/>
    </source>
</evidence>
<dbReference type="InterPro" id="IPR008144">
    <property type="entry name" value="Guanylate_kin-like_dom"/>
</dbReference>
<evidence type="ECO:0000256" key="9">
    <source>
        <dbReference type="ARBA" id="ARBA00049563"/>
    </source>
</evidence>
<dbReference type="STRING" id="576118.SAMN05216216_101214"/>
<dbReference type="SUPFAM" id="SSF52540">
    <property type="entry name" value="P-loop containing nucleoside triphosphate hydrolases"/>
    <property type="match status" value="2"/>
</dbReference>
<evidence type="ECO:0000313" key="12">
    <source>
        <dbReference type="EMBL" id="SDK25218.1"/>
    </source>
</evidence>
<evidence type="ECO:0000313" key="13">
    <source>
        <dbReference type="Proteomes" id="UP000199008"/>
    </source>
</evidence>
<dbReference type="InterPro" id="IPR027417">
    <property type="entry name" value="P-loop_NTPase"/>
</dbReference>
<comment type="function">
    <text evidence="2 10">Catalyzes the transfer of a dimethylallyl group onto the adenine at position 37 in tRNAs that read codons beginning with uridine, leading to the formation of N6-(dimethylallyl)adenosine (i(6)A).</text>
</comment>
<dbReference type="HAMAP" id="MF_00185">
    <property type="entry name" value="IPP_trans"/>
    <property type="match status" value="1"/>
</dbReference>
<dbReference type="GO" id="GO:0005524">
    <property type="term" value="F:ATP binding"/>
    <property type="evidence" value="ECO:0007669"/>
    <property type="project" value="UniProtKB-UniRule"/>
</dbReference>
<dbReference type="RefSeq" id="WP_092983786.1">
    <property type="nucleotide sequence ID" value="NZ_FNFY01000001.1"/>
</dbReference>
<dbReference type="NCBIfam" id="TIGR00174">
    <property type="entry name" value="miaA"/>
    <property type="match status" value="1"/>
</dbReference>
<dbReference type="EMBL" id="FNFY01000001">
    <property type="protein sequence ID" value="SDK25218.1"/>
    <property type="molecule type" value="Genomic_DNA"/>
</dbReference>
<accession>A0A1G9AD71</accession>
<dbReference type="Pfam" id="PF01715">
    <property type="entry name" value="IPPT"/>
    <property type="match status" value="1"/>
</dbReference>
<protein>
    <recommendedName>
        <fullName evidence="10">tRNA dimethylallyltransferase</fullName>
        <ecNumber evidence="10">2.5.1.75</ecNumber>
    </recommendedName>
    <alternativeName>
        <fullName evidence="10">Dimethylallyl diphosphate:tRNA dimethylallyltransferase</fullName>
        <shortName evidence="10">DMAPP:tRNA dimethylallyltransferase</shortName>
        <shortName evidence="10">DMATase</shortName>
    </alternativeName>
    <alternativeName>
        <fullName evidence="10">Isopentenyl-diphosphate:tRNA isopentenyltransferase</fullName>
        <shortName evidence="10">IPP transferase</shortName>
        <shortName evidence="10">IPPT</shortName>
        <shortName evidence="10">IPTase</shortName>
    </alternativeName>
</protein>
<keyword evidence="4 10" id="KW-0808">Transferase</keyword>
<keyword evidence="8 10" id="KW-0460">Magnesium</keyword>
<sequence length="310" mass="36120">MSTNEKLIVLIGPTAVGKTSLSIDIAERFDLDVISGDSMQVYQDMDILTGKIKPEETKGIIHHMIDIKKTSESFSVHDFKHEVDDLIDTYHEDDKVPFIVGGTGHYIRALIFDYDFHDEDDQEKRDLMEKFDKLSTTILYGRLKEISEELAAGVHPNNRQRILRQLIKFELSERISNRVAGKDSNYQETPKYDTFIVGLERERSVLYDRINQRVEDMFEAGIAEETEKLFKEHSLSTTAKGAIGYKEFIPYFEGECSLNEVKEKIQQNTRQFAKRQLTFFRNQLDVEWYDLDEDESTEQIFKDISDFLNK</sequence>
<evidence type="ECO:0000256" key="2">
    <source>
        <dbReference type="ARBA" id="ARBA00003213"/>
    </source>
</evidence>
<dbReference type="PROSITE" id="PS50052">
    <property type="entry name" value="GUANYLATE_KINASE_2"/>
    <property type="match status" value="1"/>
</dbReference>
<dbReference type="Gene3D" id="1.10.20.140">
    <property type="match status" value="1"/>
</dbReference>